<dbReference type="EMBL" id="VDMD01000019">
    <property type="protein sequence ID" value="TRM60874.1"/>
    <property type="molecule type" value="Genomic_DNA"/>
</dbReference>
<evidence type="ECO:0000313" key="1">
    <source>
        <dbReference type="EMBL" id="TRM60874.1"/>
    </source>
</evidence>
<gene>
    <name evidence="1" type="ORF">BD626DRAFT_352941</name>
</gene>
<accession>A0A550C7T9</accession>
<evidence type="ECO:0000313" key="2">
    <source>
        <dbReference type="Proteomes" id="UP000320762"/>
    </source>
</evidence>
<dbReference type="Proteomes" id="UP000320762">
    <property type="component" value="Unassembled WGS sequence"/>
</dbReference>
<protein>
    <submittedName>
        <fullName evidence="1">Uncharacterized protein</fullName>
    </submittedName>
</protein>
<dbReference type="AlphaFoldDB" id="A0A550C7T9"/>
<feature type="non-terminal residue" evidence="1">
    <location>
        <position position="117"/>
    </location>
</feature>
<reference evidence="1 2" key="1">
    <citation type="journal article" date="2019" name="New Phytol.">
        <title>Comparative genomics reveals unique wood-decay strategies and fruiting body development in the Schizophyllaceae.</title>
        <authorList>
            <person name="Almasi E."/>
            <person name="Sahu N."/>
            <person name="Krizsan K."/>
            <person name="Balint B."/>
            <person name="Kovacs G.M."/>
            <person name="Kiss B."/>
            <person name="Cseklye J."/>
            <person name="Drula E."/>
            <person name="Henrissat B."/>
            <person name="Nagy I."/>
            <person name="Chovatia M."/>
            <person name="Adam C."/>
            <person name="LaButti K."/>
            <person name="Lipzen A."/>
            <person name="Riley R."/>
            <person name="Grigoriev I.V."/>
            <person name="Nagy L.G."/>
        </authorList>
    </citation>
    <scope>NUCLEOTIDE SEQUENCE [LARGE SCALE GENOMIC DNA]</scope>
    <source>
        <strain evidence="1 2">NL-1724</strain>
    </source>
</reference>
<feature type="non-terminal residue" evidence="1">
    <location>
        <position position="1"/>
    </location>
</feature>
<name>A0A550C7T9_9AGAR</name>
<comment type="caution">
    <text evidence="1">The sequence shown here is derived from an EMBL/GenBank/DDBJ whole genome shotgun (WGS) entry which is preliminary data.</text>
</comment>
<organism evidence="1 2">
    <name type="scientific">Schizophyllum amplum</name>
    <dbReference type="NCBI Taxonomy" id="97359"/>
    <lineage>
        <taxon>Eukaryota</taxon>
        <taxon>Fungi</taxon>
        <taxon>Dikarya</taxon>
        <taxon>Basidiomycota</taxon>
        <taxon>Agaricomycotina</taxon>
        <taxon>Agaricomycetes</taxon>
        <taxon>Agaricomycetidae</taxon>
        <taxon>Agaricales</taxon>
        <taxon>Schizophyllaceae</taxon>
        <taxon>Schizophyllum</taxon>
    </lineage>
</organism>
<dbReference type="OrthoDB" id="2803783at2759"/>
<keyword evidence="2" id="KW-1185">Reference proteome</keyword>
<sequence length="117" mass="13210">KGTNSKGSSDRPEVLEKWIRGGRAPRTKKRPVVADVASFEADVWRWWSGLQPDWRKFNADGRPSEDREVDASAEWGVLGVHGQNGLLNAVAVSCWWGMALDGRGSRSWDRFVDEVIW</sequence>
<proteinExistence type="predicted"/>